<dbReference type="RefSeq" id="WP_045749012.1">
    <property type="nucleotide sequence ID" value="NZ_UFRU01000001.1"/>
</dbReference>
<feature type="domain" description="O-antigen ligase-related" evidence="6">
    <location>
        <begin position="255"/>
        <end position="400"/>
    </location>
</feature>
<feature type="transmembrane region" description="Helical" evidence="5">
    <location>
        <begin position="115"/>
        <end position="133"/>
    </location>
</feature>
<dbReference type="PANTHER" id="PTHR37422">
    <property type="entry name" value="TEICHURONIC ACID BIOSYNTHESIS PROTEIN TUAE"/>
    <property type="match status" value="1"/>
</dbReference>
<feature type="transmembrane region" description="Helical" evidence="5">
    <location>
        <begin position="294"/>
        <end position="311"/>
    </location>
</feature>
<dbReference type="EMBL" id="LK028559">
    <property type="protein sequence ID" value="CDR30465.1"/>
    <property type="molecule type" value="Genomic_DNA"/>
</dbReference>
<gene>
    <name evidence="7" type="ORF">Aocu_03920</name>
</gene>
<evidence type="ECO:0000256" key="1">
    <source>
        <dbReference type="ARBA" id="ARBA00004141"/>
    </source>
</evidence>
<feature type="transmembrane region" description="Helical" evidence="5">
    <location>
        <begin position="139"/>
        <end position="159"/>
    </location>
</feature>
<keyword evidence="4 5" id="KW-0472">Membrane</keyword>
<dbReference type="HOGENOM" id="CLU_598033_0_0_14"/>
<dbReference type="Proteomes" id="UP000032434">
    <property type="component" value="Chromosome 1"/>
</dbReference>
<keyword evidence="7" id="KW-0436">Ligase</keyword>
<feature type="transmembrane region" description="Helical" evidence="5">
    <location>
        <begin position="270"/>
        <end position="287"/>
    </location>
</feature>
<dbReference type="InterPro" id="IPR007016">
    <property type="entry name" value="O-antigen_ligase-rel_domated"/>
</dbReference>
<evidence type="ECO:0000256" key="4">
    <source>
        <dbReference type="ARBA" id="ARBA00023136"/>
    </source>
</evidence>
<evidence type="ECO:0000259" key="6">
    <source>
        <dbReference type="Pfam" id="PF04932"/>
    </source>
</evidence>
<evidence type="ECO:0000313" key="7">
    <source>
        <dbReference type="EMBL" id="CDR30465.1"/>
    </source>
</evidence>
<dbReference type="GO" id="GO:0016874">
    <property type="term" value="F:ligase activity"/>
    <property type="evidence" value="ECO:0007669"/>
    <property type="project" value="UniProtKB-KW"/>
</dbReference>
<evidence type="ECO:0000256" key="2">
    <source>
        <dbReference type="ARBA" id="ARBA00022692"/>
    </source>
</evidence>
<organism evidence="7 8">
    <name type="scientific">Acholeplasma oculi</name>
    <dbReference type="NCBI Taxonomy" id="35623"/>
    <lineage>
        <taxon>Bacteria</taxon>
        <taxon>Bacillati</taxon>
        <taxon>Mycoplasmatota</taxon>
        <taxon>Mollicutes</taxon>
        <taxon>Acholeplasmatales</taxon>
        <taxon>Acholeplasmataceae</taxon>
        <taxon>Acholeplasma</taxon>
    </lineage>
</organism>
<feature type="transmembrane region" description="Helical" evidence="5">
    <location>
        <begin position="171"/>
        <end position="192"/>
    </location>
</feature>
<dbReference type="Pfam" id="PF04932">
    <property type="entry name" value="Wzy_C"/>
    <property type="match status" value="1"/>
</dbReference>
<keyword evidence="8" id="KW-1185">Reference proteome</keyword>
<dbReference type="PANTHER" id="PTHR37422:SF13">
    <property type="entry name" value="LIPOPOLYSACCHARIDE BIOSYNTHESIS PROTEIN PA4999-RELATED"/>
    <property type="match status" value="1"/>
</dbReference>
<dbReference type="GO" id="GO:0016020">
    <property type="term" value="C:membrane"/>
    <property type="evidence" value="ECO:0007669"/>
    <property type="project" value="UniProtKB-SubCell"/>
</dbReference>
<evidence type="ECO:0000313" key="8">
    <source>
        <dbReference type="Proteomes" id="UP000032434"/>
    </source>
</evidence>
<dbReference type="STRING" id="35623.Aocu_03920"/>
<feature type="transmembrane region" description="Helical" evidence="5">
    <location>
        <begin position="383"/>
        <end position="402"/>
    </location>
</feature>
<dbReference type="AlphaFoldDB" id="A0A061A996"/>
<keyword evidence="2 5" id="KW-0812">Transmembrane</keyword>
<reference evidence="8" key="1">
    <citation type="submission" date="2014-05" db="EMBL/GenBank/DDBJ databases">
        <authorList>
            <person name="Kube M."/>
        </authorList>
    </citation>
    <scope>NUCLEOTIDE SEQUENCE [LARGE SCALE GENOMIC DNA]</scope>
</reference>
<name>A0A061A996_9MOLU</name>
<dbReference type="InParanoid" id="A0A061A996"/>
<keyword evidence="3 5" id="KW-1133">Transmembrane helix</keyword>
<feature type="transmembrane region" description="Helical" evidence="5">
    <location>
        <begin position="249"/>
        <end position="264"/>
    </location>
</feature>
<feature type="transmembrane region" description="Helical" evidence="5">
    <location>
        <begin position="90"/>
        <end position="108"/>
    </location>
</feature>
<feature type="transmembrane region" description="Helical" evidence="5">
    <location>
        <begin position="12"/>
        <end position="31"/>
    </location>
</feature>
<dbReference type="InterPro" id="IPR051533">
    <property type="entry name" value="WaaL-like"/>
</dbReference>
<accession>A0A061A996</accession>
<feature type="transmembrane region" description="Helical" evidence="5">
    <location>
        <begin position="37"/>
        <end position="59"/>
    </location>
</feature>
<feature type="transmembrane region" description="Helical" evidence="5">
    <location>
        <begin position="414"/>
        <end position="434"/>
    </location>
</feature>
<feature type="transmembrane region" description="Helical" evidence="5">
    <location>
        <begin position="224"/>
        <end position="242"/>
    </location>
</feature>
<sequence length="471" mass="54355">MRVTIENILKGHIYPILILSISFMIWTYRYFIGADDILNVTFYSLFLLTIPFLLISIFYKNTVYTIPILFGFVFCIGVVDMGLGSFDASVVGFLNVLLVLIGIVIHLIKYKVKIKLKTIGLSLVLAAISFILPELFKPFSLVGSMLGILGFFYLFIFLYYANTIEGNQLHYLMRVFAITGLMLTFQMVSMWVHGFTLWEGTDLIKDFIEIFPRGKESFPGWGNINDLTIHLVLFSCIVIYYLHKYPKSIFPWLYLGFIAFWIYISNARGSMVTITLSALACVIYAFFKRDKRQMINLLISFLLVVLILVIFEPLVTQVMDSFFNTINFDEPDTMLTGRISLWITHEKSAWNIFLKNPLIGSGWYNDLFILSPDENRITVYHSTFFHVLATGGIFGIIVLIYHFIKVYQLFKTHLVYKAVSAFFITYLISQFHGLLDNTQYMVHFSIITYIAFAVIENIPINKPNEREVQSV</sequence>
<dbReference type="KEGG" id="aoc:Aocu_03920"/>
<comment type="subcellular location">
    <subcellularLocation>
        <location evidence="1">Membrane</location>
        <topology evidence="1">Multi-pass membrane protein</topology>
    </subcellularLocation>
</comment>
<dbReference type="PATRIC" id="fig|35623.3.peg.392"/>
<evidence type="ECO:0000256" key="3">
    <source>
        <dbReference type="ARBA" id="ARBA00022989"/>
    </source>
</evidence>
<proteinExistence type="predicted"/>
<protein>
    <submittedName>
        <fullName evidence="7">Predicted O-antigen ligase like membrane protein</fullName>
    </submittedName>
</protein>
<feature type="transmembrane region" description="Helical" evidence="5">
    <location>
        <begin position="66"/>
        <end position="84"/>
    </location>
</feature>
<evidence type="ECO:0000256" key="5">
    <source>
        <dbReference type="SAM" id="Phobius"/>
    </source>
</evidence>
<feature type="transmembrane region" description="Helical" evidence="5">
    <location>
        <begin position="440"/>
        <end position="460"/>
    </location>
</feature>